<organism evidence="11 12">
    <name type="scientific">Engystomops pustulosus</name>
    <name type="common">Tungara frog</name>
    <name type="synonym">Physalaemus pustulosus</name>
    <dbReference type="NCBI Taxonomy" id="76066"/>
    <lineage>
        <taxon>Eukaryota</taxon>
        <taxon>Metazoa</taxon>
        <taxon>Chordata</taxon>
        <taxon>Craniata</taxon>
        <taxon>Vertebrata</taxon>
        <taxon>Euteleostomi</taxon>
        <taxon>Amphibia</taxon>
        <taxon>Batrachia</taxon>
        <taxon>Anura</taxon>
        <taxon>Neobatrachia</taxon>
        <taxon>Hyloidea</taxon>
        <taxon>Leptodactylidae</taxon>
        <taxon>Leiuperinae</taxon>
        <taxon>Engystomops</taxon>
    </lineage>
</organism>
<evidence type="ECO:0000256" key="9">
    <source>
        <dbReference type="SAM" id="SignalP"/>
    </source>
</evidence>
<dbReference type="SMART" id="SM00408">
    <property type="entry name" value="IGc2"/>
    <property type="match status" value="2"/>
</dbReference>
<protein>
    <recommendedName>
        <fullName evidence="10">Ig-like domain-containing protein</fullName>
    </recommendedName>
</protein>
<evidence type="ECO:0000259" key="10">
    <source>
        <dbReference type="PROSITE" id="PS50835"/>
    </source>
</evidence>
<dbReference type="InterPro" id="IPR013106">
    <property type="entry name" value="Ig_V-set"/>
</dbReference>
<keyword evidence="8" id="KW-0393">Immunoglobulin domain</keyword>
<evidence type="ECO:0000313" key="11">
    <source>
        <dbReference type="EMBL" id="KAG8543439.1"/>
    </source>
</evidence>
<feature type="chain" id="PRO_5043820877" description="Ig-like domain-containing protein" evidence="9">
    <location>
        <begin position="41"/>
        <end position="357"/>
    </location>
</feature>
<evidence type="ECO:0000256" key="2">
    <source>
        <dbReference type="ARBA" id="ARBA00022692"/>
    </source>
</evidence>
<name>A0AAV6Z1K1_ENGPU</name>
<feature type="domain" description="Ig-like" evidence="10">
    <location>
        <begin position="147"/>
        <end position="253"/>
    </location>
</feature>
<gene>
    <name evidence="11" type="ORF">GDO81_024639</name>
</gene>
<dbReference type="Pfam" id="PF07686">
    <property type="entry name" value="V-set"/>
    <property type="match status" value="1"/>
</dbReference>
<dbReference type="InterPro" id="IPR007110">
    <property type="entry name" value="Ig-like_dom"/>
</dbReference>
<dbReference type="InterPro" id="IPR013783">
    <property type="entry name" value="Ig-like_fold"/>
</dbReference>
<dbReference type="EMBL" id="WNYA01003400">
    <property type="protein sequence ID" value="KAG8543439.1"/>
    <property type="molecule type" value="Genomic_DNA"/>
</dbReference>
<dbReference type="SMART" id="SM00409">
    <property type="entry name" value="IG"/>
    <property type="match status" value="2"/>
</dbReference>
<keyword evidence="2" id="KW-0812">Transmembrane</keyword>
<dbReference type="GO" id="GO:0016020">
    <property type="term" value="C:membrane"/>
    <property type="evidence" value="ECO:0007669"/>
    <property type="project" value="UniProtKB-SubCell"/>
</dbReference>
<evidence type="ECO:0000256" key="3">
    <source>
        <dbReference type="ARBA" id="ARBA00022729"/>
    </source>
</evidence>
<feature type="domain" description="Ig-like" evidence="10">
    <location>
        <begin position="53"/>
        <end position="143"/>
    </location>
</feature>
<dbReference type="GO" id="GO:0034113">
    <property type="term" value="P:heterotypic cell-cell adhesion"/>
    <property type="evidence" value="ECO:0007669"/>
    <property type="project" value="TreeGrafter"/>
</dbReference>
<dbReference type="Proteomes" id="UP000824782">
    <property type="component" value="Unassembled WGS sequence"/>
</dbReference>
<keyword evidence="4" id="KW-1133">Transmembrane helix</keyword>
<dbReference type="PANTHER" id="PTHR46841:SF3">
    <property type="entry name" value="OX-2 MEMBRANE GLYCOPROTEIN"/>
    <property type="match status" value="1"/>
</dbReference>
<dbReference type="InterPro" id="IPR003599">
    <property type="entry name" value="Ig_sub"/>
</dbReference>
<comment type="subcellular location">
    <subcellularLocation>
        <location evidence="1">Membrane</location>
        <topology evidence="1">Single-pass type I membrane protein</topology>
    </subcellularLocation>
</comment>
<dbReference type="InterPro" id="IPR013151">
    <property type="entry name" value="Immunoglobulin_dom"/>
</dbReference>
<dbReference type="Gene3D" id="2.60.40.10">
    <property type="entry name" value="Immunoglobulins"/>
    <property type="match status" value="2"/>
</dbReference>
<dbReference type="GO" id="GO:0030424">
    <property type="term" value="C:axon"/>
    <property type="evidence" value="ECO:0007669"/>
    <property type="project" value="TreeGrafter"/>
</dbReference>
<keyword evidence="7" id="KW-0325">Glycoprotein</keyword>
<evidence type="ECO:0000256" key="6">
    <source>
        <dbReference type="ARBA" id="ARBA00023157"/>
    </source>
</evidence>
<dbReference type="PANTHER" id="PTHR46841">
    <property type="entry name" value="OX-2 MEMBRANE GLYCOPROTEIN"/>
    <property type="match status" value="1"/>
</dbReference>
<evidence type="ECO:0000256" key="4">
    <source>
        <dbReference type="ARBA" id="ARBA00022989"/>
    </source>
</evidence>
<accession>A0AAV6Z1K1</accession>
<comment type="caution">
    <text evidence="11">The sequence shown here is derived from an EMBL/GenBank/DDBJ whole genome shotgun (WGS) entry which is preliminary data.</text>
</comment>
<evidence type="ECO:0000256" key="8">
    <source>
        <dbReference type="ARBA" id="ARBA00023319"/>
    </source>
</evidence>
<keyword evidence="12" id="KW-1185">Reference proteome</keyword>
<dbReference type="InterPro" id="IPR047164">
    <property type="entry name" value="OX2G-like"/>
</dbReference>
<evidence type="ECO:0000313" key="12">
    <source>
        <dbReference type="Proteomes" id="UP000824782"/>
    </source>
</evidence>
<dbReference type="GO" id="GO:0009986">
    <property type="term" value="C:cell surface"/>
    <property type="evidence" value="ECO:0007669"/>
    <property type="project" value="TreeGrafter"/>
</dbReference>
<feature type="signal peptide" evidence="9">
    <location>
        <begin position="1"/>
        <end position="40"/>
    </location>
</feature>
<dbReference type="InterPro" id="IPR036179">
    <property type="entry name" value="Ig-like_dom_sf"/>
</dbReference>
<dbReference type="SUPFAM" id="SSF48726">
    <property type="entry name" value="Immunoglobulin"/>
    <property type="match status" value="2"/>
</dbReference>
<evidence type="ECO:0000256" key="7">
    <source>
        <dbReference type="ARBA" id="ARBA00023180"/>
    </source>
</evidence>
<dbReference type="GO" id="GO:0150079">
    <property type="term" value="P:negative regulation of neuroinflammatory response"/>
    <property type="evidence" value="ECO:0007669"/>
    <property type="project" value="TreeGrafter"/>
</dbReference>
<keyword evidence="6" id="KW-1015">Disulfide bond</keyword>
<dbReference type="GO" id="GO:0098632">
    <property type="term" value="F:cell-cell adhesion mediator activity"/>
    <property type="evidence" value="ECO:0007669"/>
    <property type="project" value="InterPro"/>
</dbReference>
<reference evidence="11" key="1">
    <citation type="thesis" date="2020" institute="ProQuest LLC" country="789 East Eisenhower Parkway, Ann Arbor, MI, USA">
        <title>Comparative Genomics and Chromosome Evolution.</title>
        <authorList>
            <person name="Mudd A.B."/>
        </authorList>
    </citation>
    <scope>NUCLEOTIDE SEQUENCE</scope>
    <source>
        <strain evidence="11">237g6f4</strain>
        <tissue evidence="11">Blood</tissue>
    </source>
</reference>
<keyword evidence="5" id="KW-0472">Membrane</keyword>
<dbReference type="GO" id="GO:0043025">
    <property type="term" value="C:neuronal cell body"/>
    <property type="evidence" value="ECO:0007669"/>
    <property type="project" value="TreeGrafter"/>
</dbReference>
<proteinExistence type="predicted"/>
<dbReference type="AlphaFoldDB" id="A0AAV6Z1K1"/>
<sequence>MTCRRRQCTGLLTVRCGGNMKRRMYIFLVWLLHVLCVVHGSDVRSEVGPVVYGGSLTLRCVLQTPYTATQVTWTRVQGDRDTTVASYTPGSRAEVTKDYEDRLWISTSGLNETAITFYKTDIRDEGCYTCTFHSLTTGSKKLCFTIPAEVLVEQYHVVRLFHPVTLKCIKKTKSDVVQISWQHNGENVATYDKEEYIVPKYVGAMNVTKEVTKEDRDASSLTLFRVNVSDEGKYSCLFNSFPGGSTTGETTLQVHEPLNVTVLKDDMAGCLRVTCVARSWPRSMVSWLDVDEGSFNGSSYDGFLTVSSWILISNQRKMPKCKVIYRGEESLFTVSAGPRCRLRPVVIGLLLSTMFFL</sequence>
<dbReference type="PROSITE" id="PS50835">
    <property type="entry name" value="IG_LIKE"/>
    <property type="match status" value="2"/>
</dbReference>
<evidence type="ECO:0000256" key="5">
    <source>
        <dbReference type="ARBA" id="ARBA00023136"/>
    </source>
</evidence>
<evidence type="ECO:0000256" key="1">
    <source>
        <dbReference type="ARBA" id="ARBA00004479"/>
    </source>
</evidence>
<dbReference type="Pfam" id="PF00047">
    <property type="entry name" value="ig"/>
    <property type="match status" value="1"/>
</dbReference>
<dbReference type="InterPro" id="IPR003598">
    <property type="entry name" value="Ig_sub2"/>
</dbReference>
<keyword evidence="3 9" id="KW-0732">Signal</keyword>